<evidence type="ECO:0000313" key="3">
    <source>
        <dbReference type="Proteomes" id="UP001234989"/>
    </source>
</evidence>
<dbReference type="GO" id="GO:0009751">
    <property type="term" value="P:response to salicylic acid"/>
    <property type="evidence" value="ECO:0007669"/>
    <property type="project" value="TreeGrafter"/>
</dbReference>
<gene>
    <name evidence="2" type="ORF">MTR67_044618</name>
</gene>
<accession>A0AAF0UQU9</accession>
<evidence type="ECO:0000313" key="2">
    <source>
        <dbReference type="EMBL" id="WMV51233.1"/>
    </source>
</evidence>
<dbReference type="GO" id="GO:0009739">
    <property type="term" value="P:response to gibberellin"/>
    <property type="evidence" value="ECO:0007669"/>
    <property type="project" value="TreeGrafter"/>
</dbReference>
<dbReference type="InterPro" id="IPR009057">
    <property type="entry name" value="Homeodomain-like_sf"/>
</dbReference>
<dbReference type="SUPFAM" id="SSF46689">
    <property type="entry name" value="Homeodomain-like"/>
    <property type="match status" value="1"/>
</dbReference>
<reference evidence="2" key="1">
    <citation type="submission" date="2023-08" db="EMBL/GenBank/DDBJ databases">
        <title>A de novo genome assembly of Solanum verrucosum Schlechtendal, a Mexican diploid species geographically isolated from the other diploid A-genome species in potato relatives.</title>
        <authorList>
            <person name="Hosaka K."/>
        </authorList>
    </citation>
    <scope>NUCLEOTIDE SEQUENCE</scope>
    <source>
        <tissue evidence="2">Young leaves</tissue>
    </source>
</reference>
<dbReference type="GO" id="GO:0003677">
    <property type="term" value="F:DNA binding"/>
    <property type="evidence" value="ECO:0007669"/>
    <property type="project" value="UniProtKB-KW"/>
</dbReference>
<protein>
    <recommendedName>
        <fullName evidence="4">HTH myb-type domain-containing protein</fullName>
    </recommendedName>
</protein>
<organism evidence="2 3">
    <name type="scientific">Solanum verrucosum</name>
    <dbReference type="NCBI Taxonomy" id="315347"/>
    <lineage>
        <taxon>Eukaryota</taxon>
        <taxon>Viridiplantae</taxon>
        <taxon>Streptophyta</taxon>
        <taxon>Embryophyta</taxon>
        <taxon>Tracheophyta</taxon>
        <taxon>Spermatophyta</taxon>
        <taxon>Magnoliopsida</taxon>
        <taxon>eudicotyledons</taxon>
        <taxon>Gunneridae</taxon>
        <taxon>Pentapetalae</taxon>
        <taxon>asterids</taxon>
        <taxon>lamiids</taxon>
        <taxon>Solanales</taxon>
        <taxon>Solanaceae</taxon>
        <taxon>Solanoideae</taxon>
        <taxon>Solaneae</taxon>
        <taxon>Solanum</taxon>
    </lineage>
</organism>
<keyword evidence="3" id="KW-1185">Reference proteome</keyword>
<proteinExistence type="predicted"/>
<dbReference type="EMBL" id="CP133621">
    <property type="protein sequence ID" value="WMV51233.1"/>
    <property type="molecule type" value="Genomic_DNA"/>
</dbReference>
<dbReference type="PANTHER" id="PTHR44191:SF73">
    <property type="entry name" value="I-BOX BINDING FACTOR"/>
    <property type="match status" value="1"/>
</dbReference>
<dbReference type="AlphaFoldDB" id="A0AAF0UQU9"/>
<dbReference type="InterPro" id="IPR052245">
    <property type="entry name" value="Plant_Stress_Dev_TF"/>
</dbReference>
<dbReference type="Gene3D" id="1.10.10.60">
    <property type="entry name" value="Homeodomain-like"/>
    <property type="match status" value="1"/>
</dbReference>
<name>A0AAF0UQU9_SOLVR</name>
<dbReference type="PANTHER" id="PTHR44191">
    <property type="entry name" value="TRANSCRIPTION FACTOR KUA1"/>
    <property type="match status" value="1"/>
</dbReference>
<keyword evidence="1" id="KW-0238">DNA-binding</keyword>
<dbReference type="Proteomes" id="UP001234989">
    <property type="component" value="Chromosome 10"/>
</dbReference>
<sequence length="80" mass="9144">MAKRDSFNRRGTQGLDIYGNGDWRSISRHCVIKRTAMQVATHSQKYFKRIEANKKGNRKARAKPSILDINIVDAEFGGTY</sequence>
<evidence type="ECO:0000256" key="1">
    <source>
        <dbReference type="ARBA" id="ARBA00023125"/>
    </source>
</evidence>
<evidence type="ECO:0008006" key="4">
    <source>
        <dbReference type="Google" id="ProtNLM"/>
    </source>
</evidence>
<dbReference type="GO" id="GO:0006355">
    <property type="term" value="P:regulation of DNA-templated transcription"/>
    <property type="evidence" value="ECO:0007669"/>
    <property type="project" value="UniProtKB-ARBA"/>
</dbReference>